<keyword evidence="10" id="KW-1185">Reference proteome</keyword>
<gene>
    <name evidence="9" type="ORF">IC609_11020</name>
</gene>
<dbReference type="Proteomes" id="UP000647424">
    <property type="component" value="Unassembled WGS sequence"/>
</dbReference>
<evidence type="ECO:0000256" key="5">
    <source>
        <dbReference type="ARBA" id="ARBA00022989"/>
    </source>
</evidence>
<dbReference type="InterPro" id="IPR042094">
    <property type="entry name" value="T2SS_GspF_sf"/>
</dbReference>
<dbReference type="InterPro" id="IPR003004">
    <property type="entry name" value="GspF/PilC"/>
</dbReference>
<dbReference type="EMBL" id="JACYFT010000002">
    <property type="protein sequence ID" value="MBD8051080.1"/>
    <property type="molecule type" value="Genomic_DNA"/>
</dbReference>
<dbReference type="Gene3D" id="1.20.81.30">
    <property type="entry name" value="Type II secretion system (T2SS), domain F"/>
    <property type="match status" value="2"/>
</dbReference>
<reference evidence="9" key="1">
    <citation type="submission" date="2020-09" db="EMBL/GenBank/DDBJ databases">
        <title>Genome seq and assembly of Limnohabitants sp.</title>
        <authorList>
            <person name="Chhetri G."/>
        </authorList>
    </citation>
    <scope>NUCLEOTIDE SEQUENCE</scope>
    <source>
        <strain evidence="9">JUR4</strain>
    </source>
</reference>
<dbReference type="InterPro" id="IPR018076">
    <property type="entry name" value="T2SS_GspF_dom"/>
</dbReference>
<feature type="transmembrane region" description="Helical" evidence="7">
    <location>
        <begin position="179"/>
        <end position="205"/>
    </location>
</feature>
<dbReference type="Pfam" id="PF00482">
    <property type="entry name" value="T2SSF"/>
    <property type="match status" value="2"/>
</dbReference>
<dbReference type="GO" id="GO:0005886">
    <property type="term" value="C:plasma membrane"/>
    <property type="evidence" value="ECO:0007669"/>
    <property type="project" value="UniProtKB-SubCell"/>
</dbReference>
<comment type="similarity">
    <text evidence="2">Belongs to the GSP F family.</text>
</comment>
<evidence type="ECO:0000256" key="3">
    <source>
        <dbReference type="ARBA" id="ARBA00022475"/>
    </source>
</evidence>
<evidence type="ECO:0000313" key="9">
    <source>
        <dbReference type="EMBL" id="MBD8051080.1"/>
    </source>
</evidence>
<dbReference type="PANTHER" id="PTHR30012:SF0">
    <property type="entry name" value="TYPE II SECRETION SYSTEM PROTEIN F-RELATED"/>
    <property type="match status" value="1"/>
</dbReference>
<evidence type="ECO:0000313" key="10">
    <source>
        <dbReference type="Proteomes" id="UP000647424"/>
    </source>
</evidence>
<dbReference type="PANTHER" id="PTHR30012">
    <property type="entry name" value="GENERAL SECRETION PATHWAY PROTEIN"/>
    <property type="match status" value="1"/>
</dbReference>
<feature type="transmembrane region" description="Helical" evidence="7">
    <location>
        <begin position="377"/>
        <end position="398"/>
    </location>
</feature>
<sequence>MIELTYAFTALPANAGPATRRVSALVKATSRIAAAGKIRRMGLTKPRIELALGQTLQDGAGLLSPPKDFDLREKSRLFDTIGRRLQRGGGIIQALESAVDYLSDGRLKSAVALTNAQIQLGQDVGQAMRTAGFNVRDCMVIQALGESGAMHKAFTDLAADAKTRLARARSLESALRMPAIMLVALYLMIPAFLLGLAPKIAVFFARLDTKFSLPDSVTAIYALSAWAVKNISAYAVLWTVLGIAALALARSSLWSSLAMRIDFVRDLVQKREHAALWSAYSVMYAAGIPPMDALDVLADTTTLPQTRQALTRMAKRIRGGATEVAAIAASTLPEFVLSGYKAASESGSTSEGLAIFASMLDEDAQIMTERAKAALEVGSMVLMAAIVLLTGYIVYYPIAGPMLQSL</sequence>
<evidence type="ECO:0000259" key="8">
    <source>
        <dbReference type="Pfam" id="PF00482"/>
    </source>
</evidence>
<dbReference type="AlphaFoldDB" id="A0A927IMD8"/>
<keyword evidence="3" id="KW-1003">Cell membrane</keyword>
<keyword evidence="6 7" id="KW-0472">Membrane</keyword>
<evidence type="ECO:0000256" key="4">
    <source>
        <dbReference type="ARBA" id="ARBA00022692"/>
    </source>
</evidence>
<keyword evidence="4 7" id="KW-0812">Transmembrane</keyword>
<feature type="transmembrane region" description="Helical" evidence="7">
    <location>
        <begin position="231"/>
        <end position="249"/>
    </location>
</feature>
<keyword evidence="5 7" id="KW-1133">Transmembrane helix</keyword>
<evidence type="ECO:0000256" key="7">
    <source>
        <dbReference type="SAM" id="Phobius"/>
    </source>
</evidence>
<evidence type="ECO:0000256" key="2">
    <source>
        <dbReference type="ARBA" id="ARBA00005745"/>
    </source>
</evidence>
<feature type="domain" description="Type II secretion system protein GspF" evidence="8">
    <location>
        <begin position="281"/>
        <end position="397"/>
    </location>
</feature>
<comment type="caution">
    <text evidence="9">The sequence shown here is derived from an EMBL/GenBank/DDBJ whole genome shotgun (WGS) entry which is preliminary data.</text>
</comment>
<protein>
    <submittedName>
        <fullName evidence="9">Type II secretion system F family protein</fullName>
    </submittedName>
</protein>
<comment type="subcellular location">
    <subcellularLocation>
        <location evidence="1">Cell membrane</location>
        <topology evidence="1">Multi-pass membrane protein</topology>
    </subcellularLocation>
</comment>
<accession>A0A927IMD8</accession>
<feature type="domain" description="Type II secretion system protein GspF" evidence="8">
    <location>
        <begin position="80"/>
        <end position="196"/>
    </location>
</feature>
<dbReference type="RefSeq" id="WP_191819540.1">
    <property type="nucleotide sequence ID" value="NZ_JACYFT010000002.1"/>
</dbReference>
<proteinExistence type="inferred from homology"/>
<organism evidence="9 10">
    <name type="scientific">Limnohabitans radicicola</name>
    <dbReference type="NCBI Taxonomy" id="2771427"/>
    <lineage>
        <taxon>Bacteria</taxon>
        <taxon>Pseudomonadati</taxon>
        <taxon>Pseudomonadota</taxon>
        <taxon>Betaproteobacteria</taxon>
        <taxon>Burkholderiales</taxon>
        <taxon>Comamonadaceae</taxon>
        <taxon>Limnohabitans</taxon>
    </lineage>
</organism>
<evidence type="ECO:0000256" key="6">
    <source>
        <dbReference type="ARBA" id="ARBA00023136"/>
    </source>
</evidence>
<name>A0A927IMD8_9BURK</name>
<evidence type="ECO:0000256" key="1">
    <source>
        <dbReference type="ARBA" id="ARBA00004651"/>
    </source>
</evidence>